<dbReference type="Proteomes" id="UP001243757">
    <property type="component" value="Unassembled WGS sequence"/>
</dbReference>
<dbReference type="PANTHER" id="PTHR13812:SF19">
    <property type="entry name" value="KETIMINE REDUCTASE MU-CRYSTALLIN"/>
    <property type="match status" value="1"/>
</dbReference>
<dbReference type="PANTHER" id="PTHR13812">
    <property type="entry name" value="KETIMINE REDUCTASE MU-CRYSTALLIN"/>
    <property type="match status" value="1"/>
</dbReference>
<dbReference type="Pfam" id="PF02423">
    <property type="entry name" value="OCD_Mu_crystall"/>
    <property type="match status" value="1"/>
</dbReference>
<proteinExistence type="predicted"/>
<dbReference type="RefSeq" id="WP_284482694.1">
    <property type="nucleotide sequence ID" value="NZ_JASNJD010000019.1"/>
</dbReference>
<accession>A0ABT7F5Q1</accession>
<keyword evidence="2" id="KW-1185">Reference proteome</keyword>
<dbReference type="Gene3D" id="3.30.1780.10">
    <property type="entry name" value="ornithine cyclodeaminase, domain 1"/>
    <property type="match status" value="1"/>
</dbReference>
<name>A0ABT7F5Q1_9RHOB</name>
<dbReference type="InterPro" id="IPR003462">
    <property type="entry name" value="ODC_Mu_crystall"/>
</dbReference>
<evidence type="ECO:0000313" key="2">
    <source>
        <dbReference type="Proteomes" id="UP001243757"/>
    </source>
</evidence>
<protein>
    <submittedName>
        <fullName evidence="1">NAD(P)-binding domain-containing protein</fullName>
    </submittedName>
</protein>
<dbReference type="SUPFAM" id="SSF51735">
    <property type="entry name" value="NAD(P)-binding Rossmann-fold domains"/>
    <property type="match status" value="1"/>
</dbReference>
<organism evidence="1 2">
    <name type="scientific">Pseudodonghicola flavimaris</name>
    <dbReference type="NCBI Taxonomy" id="3050036"/>
    <lineage>
        <taxon>Bacteria</taxon>
        <taxon>Pseudomonadati</taxon>
        <taxon>Pseudomonadota</taxon>
        <taxon>Alphaproteobacteria</taxon>
        <taxon>Rhodobacterales</taxon>
        <taxon>Paracoccaceae</taxon>
        <taxon>Pseudodonghicola</taxon>
    </lineage>
</organism>
<dbReference type="Gene3D" id="3.40.50.720">
    <property type="entry name" value="NAD(P)-binding Rossmann-like Domain"/>
    <property type="match status" value="1"/>
</dbReference>
<gene>
    <name evidence="1" type="ORF">QO033_19780</name>
</gene>
<dbReference type="InterPro" id="IPR036291">
    <property type="entry name" value="NAD(P)-bd_dom_sf"/>
</dbReference>
<comment type="caution">
    <text evidence="1">The sequence shown here is derived from an EMBL/GenBank/DDBJ whole genome shotgun (WGS) entry which is preliminary data.</text>
</comment>
<evidence type="ECO:0000313" key="1">
    <source>
        <dbReference type="EMBL" id="MDK3019927.1"/>
    </source>
</evidence>
<reference evidence="1 2" key="1">
    <citation type="submission" date="2023-05" db="EMBL/GenBank/DDBJ databases">
        <title>Pseudodonghicola sp. nov.</title>
        <authorList>
            <person name="Huang J."/>
        </authorList>
    </citation>
    <scope>NUCLEOTIDE SEQUENCE [LARGE SCALE GENOMIC DNA]</scope>
    <source>
        <strain evidence="1 2">IC7</strain>
    </source>
</reference>
<dbReference type="InterPro" id="IPR023401">
    <property type="entry name" value="ODC_N"/>
</dbReference>
<sequence length="310" mass="33906">MSTQIPIIPFAEGEKLLDWLELTEALADGHSLPRAEIGDTFLYRDPDTLLSRAAWIDGLGSLVKTATVFPRNPERGTPMVNGSVTLFSDLDGQLEALVDFHLVTKWKTAGDSLLAARRLARPDSERILICGAGTVGRSLCDSFAEAFPKAKISVWNRTLSKAEALAEDIGTVDLAADLEAGVRAADIVVTATMSAEPVIRGEWLHPGQHLNLIGAYRPDMRETDDEAMRRAKIYVDSRDTTIGHIGEIQMPLDQGVITEADILADFYQLDSFEPGKEDEITLFKNGGGAHLDLMTSRYILDRWEVAQAAG</sequence>
<dbReference type="EMBL" id="JASNJD010000019">
    <property type="protein sequence ID" value="MDK3019927.1"/>
    <property type="molecule type" value="Genomic_DNA"/>
</dbReference>